<dbReference type="GO" id="GO:0009295">
    <property type="term" value="C:nucleoid"/>
    <property type="evidence" value="ECO:0007669"/>
    <property type="project" value="TreeGrafter"/>
</dbReference>
<sequence length="129" mass="14530">MINQVTLVGRLTADPDLREIGNGKHVLSAYIAVNRPFKNQNGENEADFVRCTIWNRTAETTAKYCSKGSLVGVTGRIQTRTFEREGKRQYVTEVIAEAVRFLEPRRSSFQPEAEENPTSSDSIHLETIT</sequence>
<keyword evidence="1 2" id="KW-0238">DNA-binding</keyword>
<protein>
    <recommendedName>
        <fullName evidence="2 3">Single-stranded DNA-binding protein</fullName>
        <shortName evidence="2">SSB</shortName>
    </recommendedName>
</protein>
<dbReference type="CDD" id="cd04496">
    <property type="entry name" value="SSB_OBF"/>
    <property type="match status" value="1"/>
</dbReference>
<dbReference type="HAMAP" id="MF_00984">
    <property type="entry name" value="SSB"/>
    <property type="match status" value="1"/>
</dbReference>
<gene>
    <name evidence="5" type="ORF">C4B60_13540</name>
</gene>
<organism evidence="5 6">
    <name type="scientific">Jeotgalibacillus proteolyticus</name>
    <dbReference type="NCBI Taxonomy" id="2082395"/>
    <lineage>
        <taxon>Bacteria</taxon>
        <taxon>Bacillati</taxon>
        <taxon>Bacillota</taxon>
        <taxon>Bacilli</taxon>
        <taxon>Bacillales</taxon>
        <taxon>Caryophanaceae</taxon>
        <taxon>Jeotgalibacillus</taxon>
    </lineage>
</organism>
<dbReference type="PANTHER" id="PTHR10302">
    <property type="entry name" value="SINGLE-STRANDED DNA-BINDING PROTEIN"/>
    <property type="match status" value="1"/>
</dbReference>
<evidence type="ECO:0000256" key="1">
    <source>
        <dbReference type="ARBA" id="ARBA00023125"/>
    </source>
</evidence>
<dbReference type="GO" id="GO:0003697">
    <property type="term" value="F:single-stranded DNA binding"/>
    <property type="evidence" value="ECO:0007669"/>
    <property type="project" value="UniProtKB-UniRule"/>
</dbReference>
<dbReference type="Gene3D" id="2.40.50.140">
    <property type="entry name" value="Nucleic acid-binding proteins"/>
    <property type="match status" value="1"/>
</dbReference>
<reference evidence="5 6" key="1">
    <citation type="submission" date="2018-02" db="EMBL/GenBank/DDBJ databases">
        <title>Jeotgalibacillus proteolyticum sp. nov. a protease producing bacterium isolated from ocean sediments of Laizhou Bay.</title>
        <authorList>
            <person name="Li Y."/>
        </authorList>
    </citation>
    <scope>NUCLEOTIDE SEQUENCE [LARGE SCALE GENOMIC DNA]</scope>
    <source>
        <strain evidence="5 6">22-7</strain>
    </source>
</reference>
<comment type="subunit">
    <text evidence="2">Homotetramer.</text>
</comment>
<dbReference type="InterPro" id="IPR011344">
    <property type="entry name" value="ssDNA-bd"/>
</dbReference>
<dbReference type="Pfam" id="PF00436">
    <property type="entry name" value="SSB"/>
    <property type="match status" value="1"/>
</dbReference>
<evidence type="ECO:0000313" key="6">
    <source>
        <dbReference type="Proteomes" id="UP000239047"/>
    </source>
</evidence>
<dbReference type="OrthoDB" id="9809878at2"/>
<feature type="compositionally biased region" description="Polar residues" evidence="4">
    <location>
        <begin position="116"/>
        <end position="129"/>
    </location>
</feature>
<dbReference type="InterPro" id="IPR012340">
    <property type="entry name" value="NA-bd_OB-fold"/>
</dbReference>
<comment type="caution">
    <text evidence="2">Lacks conserved residue(s) required for the propagation of feature annotation.</text>
</comment>
<evidence type="ECO:0000256" key="2">
    <source>
        <dbReference type="HAMAP-Rule" id="MF_00984"/>
    </source>
</evidence>
<accession>A0A2S5G996</accession>
<dbReference type="RefSeq" id="WP_104058559.1">
    <property type="nucleotide sequence ID" value="NZ_PREZ01000005.1"/>
</dbReference>
<name>A0A2S5G996_9BACL</name>
<keyword evidence="6" id="KW-1185">Reference proteome</keyword>
<evidence type="ECO:0000313" key="5">
    <source>
        <dbReference type="EMBL" id="PPA69566.1"/>
    </source>
</evidence>
<evidence type="ECO:0000256" key="3">
    <source>
        <dbReference type="PIRNR" id="PIRNR002070"/>
    </source>
</evidence>
<dbReference type="InterPro" id="IPR000424">
    <property type="entry name" value="Primosome_PriB/ssb"/>
</dbReference>
<dbReference type="EMBL" id="PREZ01000005">
    <property type="protein sequence ID" value="PPA69566.1"/>
    <property type="molecule type" value="Genomic_DNA"/>
</dbReference>
<dbReference type="AlphaFoldDB" id="A0A2S5G996"/>
<dbReference type="NCBIfam" id="TIGR00621">
    <property type="entry name" value="ssb"/>
    <property type="match status" value="1"/>
</dbReference>
<dbReference type="GO" id="GO:0006260">
    <property type="term" value="P:DNA replication"/>
    <property type="evidence" value="ECO:0007669"/>
    <property type="project" value="InterPro"/>
</dbReference>
<dbReference type="PIRSF" id="PIRSF002070">
    <property type="entry name" value="SSB"/>
    <property type="match status" value="1"/>
</dbReference>
<dbReference type="Proteomes" id="UP000239047">
    <property type="component" value="Unassembled WGS sequence"/>
</dbReference>
<dbReference type="PANTHER" id="PTHR10302:SF27">
    <property type="entry name" value="SINGLE-STRANDED DNA-BINDING PROTEIN"/>
    <property type="match status" value="1"/>
</dbReference>
<comment type="caution">
    <text evidence="5">The sequence shown here is derived from an EMBL/GenBank/DDBJ whole genome shotgun (WGS) entry which is preliminary data.</text>
</comment>
<feature type="region of interest" description="Disordered" evidence="4">
    <location>
        <begin position="106"/>
        <end position="129"/>
    </location>
</feature>
<evidence type="ECO:0000256" key="4">
    <source>
        <dbReference type="SAM" id="MobiDB-lite"/>
    </source>
</evidence>
<dbReference type="PROSITE" id="PS50935">
    <property type="entry name" value="SSB"/>
    <property type="match status" value="1"/>
</dbReference>
<dbReference type="SUPFAM" id="SSF50249">
    <property type="entry name" value="Nucleic acid-binding proteins"/>
    <property type="match status" value="1"/>
</dbReference>
<proteinExistence type="inferred from homology"/>